<name>A0ABT8CAH3_9BACT</name>
<keyword evidence="1" id="KW-0175">Coiled coil</keyword>
<gene>
    <name evidence="2" type="ORF">QWZ15_14680</name>
</gene>
<keyword evidence="3" id="KW-1185">Reference proteome</keyword>
<reference evidence="3" key="1">
    <citation type="journal article" date="2019" name="Int. J. Syst. Evol. Microbiol.">
        <title>The Global Catalogue of Microorganisms (GCM) 10K type strain sequencing project: providing services to taxonomists for standard genome sequencing and annotation.</title>
        <authorList>
            <consortium name="The Broad Institute Genomics Platform"/>
            <consortium name="The Broad Institute Genome Sequencing Center for Infectious Disease"/>
            <person name="Wu L."/>
            <person name="Ma J."/>
        </authorList>
    </citation>
    <scope>NUCLEOTIDE SEQUENCE [LARGE SCALE GENOMIC DNA]</scope>
    <source>
        <strain evidence="3">CECT 7706</strain>
    </source>
</reference>
<dbReference type="RefSeq" id="WP_163386533.1">
    <property type="nucleotide sequence ID" value="NZ_JAUFQS010000017.1"/>
</dbReference>
<feature type="coiled-coil region" evidence="1">
    <location>
        <begin position="25"/>
        <end position="59"/>
    </location>
</feature>
<sequence>MKNEFLLLIDRINLIIAEIRSDKHFKNETDEFKEVNALLKALESAVKRAKDLLIELYINRQSEPEMQKWFPTPKEYRGPIQNQTTAHRCPVCNGNGLVPNGFYHQTTGEWSTSSIEPETCQSCKGSGIVWG</sequence>
<dbReference type="EMBL" id="JAUFQS010000017">
    <property type="protein sequence ID" value="MDN3689082.1"/>
    <property type="molecule type" value="Genomic_DNA"/>
</dbReference>
<protein>
    <submittedName>
        <fullName evidence="2">Uncharacterized protein</fullName>
    </submittedName>
</protein>
<accession>A0ABT8CAH3</accession>
<proteinExistence type="predicted"/>
<organism evidence="2 3">
    <name type="scientific">Cyclobacterium jeungdonense</name>
    <dbReference type="NCBI Taxonomy" id="708087"/>
    <lineage>
        <taxon>Bacteria</taxon>
        <taxon>Pseudomonadati</taxon>
        <taxon>Bacteroidota</taxon>
        <taxon>Cytophagia</taxon>
        <taxon>Cytophagales</taxon>
        <taxon>Cyclobacteriaceae</taxon>
        <taxon>Cyclobacterium</taxon>
    </lineage>
</organism>
<dbReference type="Proteomes" id="UP001236663">
    <property type="component" value="Unassembled WGS sequence"/>
</dbReference>
<evidence type="ECO:0000313" key="2">
    <source>
        <dbReference type="EMBL" id="MDN3689082.1"/>
    </source>
</evidence>
<dbReference type="Gene3D" id="6.20.20.10">
    <property type="match status" value="1"/>
</dbReference>
<comment type="caution">
    <text evidence="2">The sequence shown here is derived from an EMBL/GenBank/DDBJ whole genome shotgun (WGS) entry which is preliminary data.</text>
</comment>
<evidence type="ECO:0000256" key="1">
    <source>
        <dbReference type="SAM" id="Coils"/>
    </source>
</evidence>
<evidence type="ECO:0000313" key="3">
    <source>
        <dbReference type="Proteomes" id="UP001236663"/>
    </source>
</evidence>